<evidence type="ECO:0000313" key="2">
    <source>
        <dbReference type="WBParaSite" id="Hba_05178"/>
    </source>
</evidence>
<organism evidence="1 2">
    <name type="scientific">Heterorhabditis bacteriophora</name>
    <name type="common">Entomopathogenic nematode worm</name>
    <dbReference type="NCBI Taxonomy" id="37862"/>
    <lineage>
        <taxon>Eukaryota</taxon>
        <taxon>Metazoa</taxon>
        <taxon>Ecdysozoa</taxon>
        <taxon>Nematoda</taxon>
        <taxon>Chromadorea</taxon>
        <taxon>Rhabditida</taxon>
        <taxon>Rhabditina</taxon>
        <taxon>Rhabditomorpha</taxon>
        <taxon>Strongyloidea</taxon>
        <taxon>Heterorhabditidae</taxon>
        <taxon>Heterorhabditis</taxon>
    </lineage>
</organism>
<accession>A0A1I7WJI0</accession>
<name>A0A1I7WJI0_HETBA</name>
<protein>
    <submittedName>
        <fullName evidence="2">Kinesin motor domain-containing protein</fullName>
    </submittedName>
</protein>
<sequence>MPRSDNHQNSLDLTIFNRQRSPEFEIIN</sequence>
<dbReference type="Proteomes" id="UP000095283">
    <property type="component" value="Unplaced"/>
</dbReference>
<evidence type="ECO:0000313" key="1">
    <source>
        <dbReference type="Proteomes" id="UP000095283"/>
    </source>
</evidence>
<proteinExistence type="predicted"/>
<dbReference type="AlphaFoldDB" id="A0A1I7WJI0"/>
<keyword evidence="1" id="KW-1185">Reference proteome</keyword>
<reference evidence="2" key="1">
    <citation type="submission" date="2016-11" db="UniProtKB">
        <authorList>
            <consortium name="WormBaseParasite"/>
        </authorList>
    </citation>
    <scope>IDENTIFICATION</scope>
</reference>
<dbReference type="WBParaSite" id="Hba_05178">
    <property type="protein sequence ID" value="Hba_05178"/>
    <property type="gene ID" value="Hba_05178"/>
</dbReference>